<proteinExistence type="inferred from homology"/>
<organism evidence="5 6">
    <name type="scientific">Nocardia rhizosphaerihabitans</name>
    <dbReference type="NCBI Taxonomy" id="1691570"/>
    <lineage>
        <taxon>Bacteria</taxon>
        <taxon>Bacillati</taxon>
        <taxon>Actinomycetota</taxon>
        <taxon>Actinomycetes</taxon>
        <taxon>Mycobacteriales</taxon>
        <taxon>Nocardiaceae</taxon>
        <taxon>Nocardia</taxon>
    </lineage>
</organism>
<reference evidence="6" key="1">
    <citation type="journal article" date="2019" name="Int. J. Syst. Evol. Microbiol.">
        <title>The Global Catalogue of Microorganisms (GCM) 10K type strain sequencing project: providing services to taxonomists for standard genome sequencing and annotation.</title>
        <authorList>
            <consortium name="The Broad Institute Genomics Platform"/>
            <consortium name="The Broad Institute Genome Sequencing Center for Infectious Disease"/>
            <person name="Wu L."/>
            <person name="Ma J."/>
        </authorList>
    </citation>
    <scope>NUCLEOTIDE SEQUENCE [LARGE SCALE GENOMIC DNA]</scope>
    <source>
        <strain evidence="6">CGMCC 4.7329</strain>
    </source>
</reference>
<evidence type="ECO:0000256" key="3">
    <source>
        <dbReference type="ARBA" id="ARBA00023125"/>
    </source>
</evidence>
<dbReference type="CDD" id="cd17256">
    <property type="entry name" value="RMtype1_S_EcoJA65PI-TRD1-CR1_like"/>
    <property type="match status" value="1"/>
</dbReference>
<gene>
    <name evidence="5" type="ORF">GCM10011610_20870</name>
</gene>
<dbReference type="EMBL" id="BMNE01000002">
    <property type="protein sequence ID" value="GGN75987.1"/>
    <property type="molecule type" value="Genomic_DNA"/>
</dbReference>
<keyword evidence="3" id="KW-0238">DNA-binding</keyword>
<sequence>MVSRAGSVDPAKHPDEIFELYSIPAYDAGQPDITAGAQIGSTKQIVQGGDVLLSKIVPHIRRAWIVSPHTGSRLIASGEWIIFRSNTFDPNYLRHLLMSDAFHRQFMNTVAGVGGSLLRARPAFVARIAVPLPAMHEQRRIAEVLDQVDALRGKRRKSISLLDDLTQSIFLDMFSSASSELQSTTVEELAAKTKNSIRTGPFGSQLLHEEFVDEGVPVLGIDNAVDNEFKWGKSRYITDTKYRQLQRYTVFPGDVLITIMGTCGRCAVVPDDIPTAINTKHLCCITLDQRACLPEYLHSYFLQHPIAQQYLRQTAKGAIMSGLNMGIIKSLPVALPPLRLQESYAQRIRQIREARSTAERHLRRLDTLFASIQFRAFRGELWQDDLKDL</sequence>
<dbReference type="PANTHER" id="PTHR30408">
    <property type="entry name" value="TYPE-1 RESTRICTION ENZYME ECOKI SPECIFICITY PROTEIN"/>
    <property type="match status" value="1"/>
</dbReference>
<keyword evidence="2" id="KW-0680">Restriction system</keyword>
<dbReference type="PANTHER" id="PTHR30408:SF12">
    <property type="entry name" value="TYPE I RESTRICTION ENZYME MJAVIII SPECIFICITY SUBUNIT"/>
    <property type="match status" value="1"/>
</dbReference>
<evidence type="ECO:0000313" key="6">
    <source>
        <dbReference type="Proteomes" id="UP000658127"/>
    </source>
</evidence>
<dbReference type="Proteomes" id="UP000658127">
    <property type="component" value="Unassembled WGS sequence"/>
</dbReference>
<name>A0ABQ2KA49_9NOCA</name>
<dbReference type="InterPro" id="IPR044946">
    <property type="entry name" value="Restrct_endonuc_typeI_TRD_sf"/>
</dbReference>
<evidence type="ECO:0000256" key="2">
    <source>
        <dbReference type="ARBA" id="ARBA00022747"/>
    </source>
</evidence>
<comment type="similarity">
    <text evidence="1">Belongs to the type-I restriction system S methylase family.</text>
</comment>
<accession>A0ABQ2KA49</accession>
<feature type="domain" description="Type I restriction modification DNA specificity" evidence="4">
    <location>
        <begin position="243"/>
        <end position="353"/>
    </location>
</feature>
<dbReference type="InterPro" id="IPR000055">
    <property type="entry name" value="Restrct_endonuc_typeI_TRD"/>
</dbReference>
<dbReference type="InterPro" id="IPR052021">
    <property type="entry name" value="Type-I_RS_S_subunit"/>
</dbReference>
<evidence type="ECO:0000259" key="4">
    <source>
        <dbReference type="Pfam" id="PF01420"/>
    </source>
</evidence>
<evidence type="ECO:0000313" key="5">
    <source>
        <dbReference type="EMBL" id="GGN75987.1"/>
    </source>
</evidence>
<evidence type="ECO:0000256" key="1">
    <source>
        <dbReference type="ARBA" id="ARBA00010923"/>
    </source>
</evidence>
<dbReference type="Pfam" id="PF01420">
    <property type="entry name" value="Methylase_S"/>
    <property type="match status" value="1"/>
</dbReference>
<comment type="caution">
    <text evidence="5">The sequence shown here is derived from an EMBL/GenBank/DDBJ whole genome shotgun (WGS) entry which is preliminary data.</text>
</comment>
<dbReference type="SUPFAM" id="SSF116734">
    <property type="entry name" value="DNA methylase specificity domain"/>
    <property type="match status" value="2"/>
</dbReference>
<dbReference type="Gene3D" id="3.90.220.20">
    <property type="entry name" value="DNA methylase specificity domains"/>
    <property type="match status" value="2"/>
</dbReference>
<keyword evidence="6" id="KW-1185">Reference proteome</keyword>
<protein>
    <recommendedName>
        <fullName evidence="4">Type I restriction modification DNA specificity domain-containing protein</fullName>
    </recommendedName>
</protein>